<dbReference type="PANTHER" id="PTHR48081:SF30">
    <property type="entry name" value="ACETYL-HYDROLASE LIPR-RELATED"/>
    <property type="match status" value="1"/>
</dbReference>
<dbReference type="Gene3D" id="3.40.50.1820">
    <property type="entry name" value="alpha/beta hydrolase"/>
    <property type="match status" value="1"/>
</dbReference>
<dbReference type="AlphaFoldDB" id="A0A0J1HEP3"/>
<comment type="caution">
    <text evidence="5">The sequence shown here is derived from an EMBL/GenBank/DDBJ whole genome shotgun (WGS) entry which is preliminary data.</text>
</comment>
<evidence type="ECO:0000256" key="2">
    <source>
        <dbReference type="ARBA" id="ARBA00022801"/>
    </source>
</evidence>
<evidence type="ECO:0000313" key="5">
    <source>
        <dbReference type="EMBL" id="KLV10120.1"/>
    </source>
</evidence>
<protein>
    <recommendedName>
        <fullName evidence="4">Alpha/beta hydrolase fold-3 domain-containing protein</fullName>
    </recommendedName>
</protein>
<evidence type="ECO:0000256" key="3">
    <source>
        <dbReference type="SAM" id="SignalP"/>
    </source>
</evidence>
<dbReference type="STRING" id="320778.ABT57_05920"/>
<evidence type="ECO:0000256" key="1">
    <source>
        <dbReference type="ARBA" id="ARBA00010515"/>
    </source>
</evidence>
<feature type="chain" id="PRO_5005252556" description="Alpha/beta hydrolase fold-3 domain-containing protein" evidence="3">
    <location>
        <begin position="23"/>
        <end position="353"/>
    </location>
</feature>
<name>A0A0J1HEP3_9GAMM</name>
<feature type="domain" description="Alpha/beta hydrolase fold-3" evidence="4">
    <location>
        <begin position="126"/>
        <end position="325"/>
    </location>
</feature>
<keyword evidence="2" id="KW-0378">Hydrolase</keyword>
<evidence type="ECO:0000313" key="6">
    <source>
        <dbReference type="Proteomes" id="UP000035909"/>
    </source>
</evidence>
<keyword evidence="6" id="KW-1185">Reference proteome</keyword>
<organism evidence="5 6">
    <name type="scientific">Photobacterium ganghwense</name>
    <dbReference type="NCBI Taxonomy" id="320778"/>
    <lineage>
        <taxon>Bacteria</taxon>
        <taxon>Pseudomonadati</taxon>
        <taxon>Pseudomonadota</taxon>
        <taxon>Gammaproteobacteria</taxon>
        <taxon>Vibrionales</taxon>
        <taxon>Vibrionaceae</taxon>
        <taxon>Photobacterium</taxon>
    </lineage>
</organism>
<dbReference type="Pfam" id="PF07859">
    <property type="entry name" value="Abhydrolase_3"/>
    <property type="match status" value="1"/>
</dbReference>
<evidence type="ECO:0000259" key="4">
    <source>
        <dbReference type="Pfam" id="PF07859"/>
    </source>
</evidence>
<dbReference type="EMBL" id="LDOU01000006">
    <property type="protein sequence ID" value="KLV10120.1"/>
    <property type="molecule type" value="Genomic_DNA"/>
</dbReference>
<proteinExistence type="inferred from homology"/>
<feature type="signal peptide" evidence="3">
    <location>
        <begin position="1"/>
        <end position="22"/>
    </location>
</feature>
<dbReference type="InterPro" id="IPR013094">
    <property type="entry name" value="AB_hydrolase_3"/>
</dbReference>
<sequence>MKTRHIVISLITASIVSTGALAKVDKNNLSLSTYPVPLSSAVSDEFYAFSCRVPAPDIAALQENIPSNSEEWRAFIESRDKPAIKRAETLAQQLGVTIEKDSIAGVDVYWVTPKTVAPELKDKLLVAIQGGAYLLNSGLASTIEASMIATHMQIPAIAIDYSKAPDFPAPAARNDIIKVWNELLKTRSAENMVMGGSSAGGSLSLVVTQALNKQKIPTPAALYSGTPGVDMTMTGDSRFINEGLDHILGSWRGLSSAMVDAYVGELHHSDPVVSPINGSFDNFPPVYLITGTRDLLLSDTVRLHRALKRAGSVAELNVYEGQSHADYAIAYGTPESQEHYQALSEFFYGYLVK</sequence>
<dbReference type="InterPro" id="IPR050300">
    <property type="entry name" value="GDXG_lipolytic_enzyme"/>
</dbReference>
<comment type="similarity">
    <text evidence="1">Belongs to the 'GDXG' lipolytic enzyme family.</text>
</comment>
<reference evidence="5 6" key="1">
    <citation type="submission" date="2015-05" db="EMBL/GenBank/DDBJ databases">
        <title>Photobacterium galathea sp. nov.</title>
        <authorList>
            <person name="Machado H."/>
            <person name="Gram L."/>
        </authorList>
    </citation>
    <scope>NUCLEOTIDE SEQUENCE [LARGE SCALE GENOMIC DNA]</scope>
    <source>
        <strain evidence="5 6">DSM 22954</strain>
    </source>
</reference>
<accession>A0A0J1HEP3</accession>
<gene>
    <name evidence="5" type="ORF">ABT57_05920</name>
</gene>
<dbReference type="Proteomes" id="UP000035909">
    <property type="component" value="Unassembled WGS sequence"/>
</dbReference>
<dbReference type="InterPro" id="IPR029058">
    <property type="entry name" value="AB_hydrolase_fold"/>
</dbReference>
<dbReference type="OrthoDB" id="9806180at2"/>
<dbReference type="GO" id="GO:0004806">
    <property type="term" value="F:triacylglycerol lipase activity"/>
    <property type="evidence" value="ECO:0007669"/>
    <property type="project" value="TreeGrafter"/>
</dbReference>
<dbReference type="PATRIC" id="fig|320778.3.peg.1275"/>
<dbReference type="RefSeq" id="WP_047884282.1">
    <property type="nucleotide sequence ID" value="NZ_CP071326.1"/>
</dbReference>
<dbReference type="PANTHER" id="PTHR48081">
    <property type="entry name" value="AB HYDROLASE SUPERFAMILY PROTEIN C4A8.06C"/>
    <property type="match status" value="1"/>
</dbReference>
<keyword evidence="3" id="KW-0732">Signal</keyword>
<dbReference type="SUPFAM" id="SSF53474">
    <property type="entry name" value="alpha/beta-Hydrolases"/>
    <property type="match status" value="1"/>
</dbReference>